<name>A0A8D5U5W4_9CREN</name>
<dbReference type="AlphaFoldDB" id="A0A8D5U5W4"/>
<evidence type="ECO:0000313" key="2">
    <source>
        <dbReference type="EMBL" id="BCU69444.1"/>
    </source>
</evidence>
<gene>
    <name evidence="2" type="ORF">KN1_07410</name>
</gene>
<feature type="region of interest" description="Disordered" evidence="1">
    <location>
        <begin position="1"/>
        <end position="56"/>
    </location>
</feature>
<reference evidence="2 3" key="1">
    <citation type="submission" date="2021-04" db="EMBL/GenBank/DDBJ databases">
        <title>Complete genome sequence of Stygiolobus sp. KN-1.</title>
        <authorList>
            <person name="Nakamura K."/>
            <person name="Sakai H."/>
            <person name="Kurosawa N."/>
        </authorList>
    </citation>
    <scope>NUCLEOTIDE SEQUENCE [LARGE SCALE GENOMIC DNA]</scope>
    <source>
        <strain evidence="2 3">KN-1</strain>
    </source>
</reference>
<accession>A0A8D5U5W4</accession>
<proteinExistence type="predicted"/>
<evidence type="ECO:0000256" key="1">
    <source>
        <dbReference type="SAM" id="MobiDB-lite"/>
    </source>
</evidence>
<protein>
    <submittedName>
        <fullName evidence="2">Uncharacterized protein</fullName>
    </submittedName>
</protein>
<keyword evidence="3" id="KW-1185">Reference proteome</keyword>
<evidence type="ECO:0000313" key="3">
    <source>
        <dbReference type="Proteomes" id="UP000825123"/>
    </source>
</evidence>
<dbReference type="Proteomes" id="UP000825123">
    <property type="component" value="Chromosome"/>
</dbReference>
<feature type="compositionally biased region" description="Basic and acidic residues" evidence="1">
    <location>
        <begin position="13"/>
        <end position="42"/>
    </location>
</feature>
<dbReference type="KEGG" id="csty:KN1_07410"/>
<dbReference type="GeneID" id="66162498"/>
<organism evidence="2 3">
    <name type="scientific">Stygiolobus caldivivus</name>
    <dbReference type="NCBI Taxonomy" id="2824673"/>
    <lineage>
        <taxon>Archaea</taxon>
        <taxon>Thermoproteota</taxon>
        <taxon>Thermoprotei</taxon>
        <taxon>Sulfolobales</taxon>
        <taxon>Sulfolobaceae</taxon>
        <taxon>Stygiolobus</taxon>
    </lineage>
</organism>
<sequence>MSELDLILKRKRNDSEHIDEKKESSSEQEKETKQDITQENKIELSLQVSETKPTPEVKISGEEVKHESGQELQVKQKMREFIEKDPKIGVWSYPAFLVLQYLYHTVPSFKMSRVAKEALEKGLSEMYPDLFKIATELAKEEKKI</sequence>
<dbReference type="EMBL" id="AP024597">
    <property type="protein sequence ID" value="BCU69444.1"/>
    <property type="molecule type" value="Genomic_DNA"/>
</dbReference>
<dbReference type="RefSeq" id="WP_221289473.1">
    <property type="nucleotide sequence ID" value="NZ_AP024597.1"/>
</dbReference>